<dbReference type="PANTHER" id="PTHR15362">
    <property type="entry name" value="PHOSPHATIDYLINOSITOL SYNTHASE"/>
    <property type="match status" value="1"/>
</dbReference>
<dbReference type="GO" id="GO:0008654">
    <property type="term" value="P:phospholipid biosynthetic process"/>
    <property type="evidence" value="ECO:0007669"/>
    <property type="project" value="UniProtKB-KW"/>
</dbReference>
<keyword evidence="8" id="KW-0594">Phospholipid biosynthesis</keyword>
<evidence type="ECO:0000256" key="11">
    <source>
        <dbReference type="SAM" id="Phobius"/>
    </source>
</evidence>
<dbReference type="Ensembl" id="ENSLOCT00000006225.1">
    <property type="protein sequence ID" value="ENSLOCP00000006217.1"/>
    <property type="gene ID" value="ENSLOCG00000005163.1"/>
</dbReference>
<keyword evidence="13" id="KW-1185">Reference proteome</keyword>
<accession>W5MCV8</accession>
<evidence type="ECO:0000256" key="4">
    <source>
        <dbReference type="ARBA" id="ARBA00022692"/>
    </source>
</evidence>
<keyword evidence="7 11" id="KW-0472">Membrane</keyword>
<evidence type="ECO:0000256" key="3">
    <source>
        <dbReference type="ARBA" id="ARBA00022679"/>
    </source>
</evidence>
<reference evidence="12" key="3">
    <citation type="submission" date="2025-09" db="UniProtKB">
        <authorList>
            <consortium name="Ensembl"/>
        </authorList>
    </citation>
    <scope>IDENTIFICATION</scope>
</reference>
<feature type="transmembrane region" description="Helical" evidence="11">
    <location>
        <begin position="12"/>
        <end position="34"/>
    </location>
</feature>
<evidence type="ECO:0000256" key="10">
    <source>
        <dbReference type="RuleBase" id="RU003750"/>
    </source>
</evidence>
<evidence type="ECO:0000256" key="6">
    <source>
        <dbReference type="ARBA" id="ARBA00023098"/>
    </source>
</evidence>
<sequence>RRSGGDEMGLEVLLFVPNVIGYIRVLLLGIAWAYFHEPEVFIPCYVISIILDGVDGWAARRLNQTSEFGAWLDVVVDNLGRGMLWSMLFEAGWLVAAVEWCVFVCTHSALGAQWKSRLGAGPPWVQAVMANGFKTPPGVLAIGGLHVLPVWLYGYQRGVLTEPLSIPAWLQGLGAIVLIAGRLLCFTVEVWCIWMHIRFLTRDEKAA</sequence>
<proteinExistence type="inferred from homology"/>
<dbReference type="Bgee" id="ENSLOCG00000005163">
    <property type="expression patterns" value="Expressed in pharyngeal gill and 12 other cell types or tissues"/>
</dbReference>
<keyword evidence="9" id="KW-1208">Phospholipid metabolism</keyword>
<dbReference type="HOGENOM" id="CLU_1429497_0_0_1"/>
<dbReference type="GO" id="GO:0016780">
    <property type="term" value="F:phosphotransferase activity, for other substituted phosphate groups"/>
    <property type="evidence" value="ECO:0007669"/>
    <property type="project" value="InterPro"/>
</dbReference>
<evidence type="ECO:0000256" key="8">
    <source>
        <dbReference type="ARBA" id="ARBA00023209"/>
    </source>
</evidence>
<dbReference type="OMA" id="KGICFAT"/>
<evidence type="ECO:0000256" key="9">
    <source>
        <dbReference type="ARBA" id="ARBA00023264"/>
    </source>
</evidence>
<organism evidence="12 13">
    <name type="scientific">Lepisosteus oculatus</name>
    <name type="common">Spotted gar</name>
    <dbReference type="NCBI Taxonomy" id="7918"/>
    <lineage>
        <taxon>Eukaryota</taxon>
        <taxon>Metazoa</taxon>
        <taxon>Chordata</taxon>
        <taxon>Craniata</taxon>
        <taxon>Vertebrata</taxon>
        <taxon>Euteleostomi</taxon>
        <taxon>Actinopterygii</taxon>
        <taxon>Neopterygii</taxon>
        <taxon>Holostei</taxon>
        <taxon>Semionotiformes</taxon>
        <taxon>Lepisosteidae</taxon>
        <taxon>Lepisosteus</taxon>
    </lineage>
</organism>
<dbReference type="STRING" id="7918.ENSLOCP00000006217"/>
<feature type="transmembrane region" description="Helical" evidence="11">
    <location>
        <begin position="138"/>
        <end position="156"/>
    </location>
</feature>
<dbReference type="Proteomes" id="UP000018468">
    <property type="component" value="Linkage group LG22"/>
</dbReference>
<keyword evidence="6" id="KW-0443">Lipid metabolism</keyword>
<evidence type="ECO:0008006" key="14">
    <source>
        <dbReference type="Google" id="ProtNLM"/>
    </source>
</evidence>
<keyword evidence="2" id="KW-0444">Lipid biosynthesis</keyword>
<dbReference type="Gene3D" id="1.20.120.1760">
    <property type="match status" value="1"/>
</dbReference>
<dbReference type="InterPro" id="IPR000462">
    <property type="entry name" value="CDP-OH_P_trans"/>
</dbReference>
<dbReference type="EMBL" id="AHAT01005781">
    <property type="status" value="NOT_ANNOTATED_CDS"/>
    <property type="molecule type" value="Genomic_DNA"/>
</dbReference>
<evidence type="ECO:0000313" key="13">
    <source>
        <dbReference type="Proteomes" id="UP000018468"/>
    </source>
</evidence>
<dbReference type="Pfam" id="PF01066">
    <property type="entry name" value="CDP-OH_P_transf"/>
    <property type="match status" value="1"/>
</dbReference>
<dbReference type="InParanoid" id="W5MCV8"/>
<evidence type="ECO:0000256" key="1">
    <source>
        <dbReference type="ARBA" id="ARBA00004141"/>
    </source>
</evidence>
<keyword evidence="4 11" id="KW-0812">Transmembrane</keyword>
<reference evidence="12" key="2">
    <citation type="submission" date="2025-08" db="UniProtKB">
        <authorList>
            <consortium name="Ensembl"/>
        </authorList>
    </citation>
    <scope>IDENTIFICATION</scope>
</reference>
<dbReference type="eggNOG" id="KOG3240">
    <property type="taxonomic scope" value="Eukaryota"/>
</dbReference>
<keyword evidence="3 10" id="KW-0808">Transferase</keyword>
<comment type="subcellular location">
    <subcellularLocation>
        <location evidence="1">Membrane</location>
        <topology evidence="1">Multi-pass membrane protein</topology>
    </subcellularLocation>
</comment>
<keyword evidence="5 11" id="KW-1133">Transmembrane helix</keyword>
<dbReference type="AlphaFoldDB" id="W5MCV8"/>
<feature type="transmembrane region" description="Helical" evidence="11">
    <location>
        <begin position="168"/>
        <end position="194"/>
    </location>
</feature>
<evidence type="ECO:0000256" key="7">
    <source>
        <dbReference type="ARBA" id="ARBA00023136"/>
    </source>
</evidence>
<dbReference type="PANTHER" id="PTHR15362:SF13">
    <property type="entry name" value="SI:CH1073-145M9.1"/>
    <property type="match status" value="1"/>
</dbReference>
<evidence type="ECO:0000256" key="2">
    <source>
        <dbReference type="ARBA" id="ARBA00022516"/>
    </source>
</evidence>
<dbReference type="GO" id="GO:0016020">
    <property type="term" value="C:membrane"/>
    <property type="evidence" value="ECO:0007669"/>
    <property type="project" value="UniProtKB-SubCell"/>
</dbReference>
<dbReference type="PROSITE" id="PS00379">
    <property type="entry name" value="CDP_ALCOHOL_P_TRANSF"/>
    <property type="match status" value="1"/>
</dbReference>
<comment type="similarity">
    <text evidence="10">Belongs to the CDP-alcohol phosphatidyltransferase class-I family.</text>
</comment>
<evidence type="ECO:0000256" key="5">
    <source>
        <dbReference type="ARBA" id="ARBA00022989"/>
    </source>
</evidence>
<protein>
    <recommendedName>
        <fullName evidence="14">CDP-diacylglycerol--inositol 3-phosphatidyltransferase</fullName>
    </recommendedName>
</protein>
<dbReference type="GeneTree" id="ENSGT00940000154169"/>
<reference evidence="13" key="1">
    <citation type="submission" date="2011-12" db="EMBL/GenBank/DDBJ databases">
        <title>The Draft Genome of Lepisosteus oculatus.</title>
        <authorList>
            <consortium name="The Broad Institute Genome Assembly &amp; Analysis Group"/>
            <consortium name="Computational R&amp;D Group"/>
            <consortium name="and Sequencing Platform"/>
            <person name="Di Palma F."/>
            <person name="Alfoldi J."/>
            <person name="Johnson J."/>
            <person name="Berlin A."/>
            <person name="Gnerre S."/>
            <person name="Jaffe D."/>
            <person name="MacCallum I."/>
            <person name="Young S."/>
            <person name="Walker B.J."/>
            <person name="Lander E.S."/>
            <person name="Lindblad-Toh K."/>
        </authorList>
    </citation>
    <scope>NUCLEOTIDE SEQUENCE [LARGE SCALE GENOMIC DNA]</scope>
</reference>
<dbReference type="EMBL" id="AHAT01005782">
    <property type="status" value="NOT_ANNOTATED_CDS"/>
    <property type="molecule type" value="Genomic_DNA"/>
</dbReference>
<evidence type="ECO:0000313" key="12">
    <source>
        <dbReference type="Ensembl" id="ENSLOCP00000006217.1"/>
    </source>
</evidence>
<dbReference type="InterPro" id="IPR048254">
    <property type="entry name" value="CDP_ALCOHOL_P_TRANSF_CS"/>
</dbReference>
<name>W5MCV8_LEPOC</name>
<dbReference type="InterPro" id="IPR043130">
    <property type="entry name" value="CDP-OH_PTrfase_TM_dom"/>
</dbReference>